<comment type="caution">
    <text evidence="2">The sequence shown here is derived from an EMBL/GenBank/DDBJ whole genome shotgun (WGS) entry which is preliminary data.</text>
</comment>
<evidence type="ECO:0000313" key="2">
    <source>
        <dbReference type="EMBL" id="KAH3796411.1"/>
    </source>
</evidence>
<accession>A0A9D4FEJ1</accession>
<name>A0A9D4FEJ1_DREPO</name>
<evidence type="ECO:0000256" key="1">
    <source>
        <dbReference type="SAM" id="MobiDB-lite"/>
    </source>
</evidence>
<dbReference type="EMBL" id="JAIWYP010000007">
    <property type="protein sequence ID" value="KAH3796411.1"/>
    <property type="molecule type" value="Genomic_DNA"/>
</dbReference>
<evidence type="ECO:0000313" key="3">
    <source>
        <dbReference type="Proteomes" id="UP000828390"/>
    </source>
</evidence>
<gene>
    <name evidence="2" type="ORF">DPMN_149979</name>
</gene>
<keyword evidence="3" id="KW-1185">Reference proteome</keyword>
<proteinExistence type="predicted"/>
<sequence length="56" mass="6030">MILCTATGLLASLGKRKSTASSVAQSPTDSFPSVSQRDLKSSIWGVRNKMKEAKME</sequence>
<reference evidence="2" key="1">
    <citation type="journal article" date="2019" name="bioRxiv">
        <title>The Genome of the Zebra Mussel, Dreissena polymorpha: A Resource for Invasive Species Research.</title>
        <authorList>
            <person name="McCartney M.A."/>
            <person name="Auch B."/>
            <person name="Kono T."/>
            <person name="Mallez S."/>
            <person name="Zhang Y."/>
            <person name="Obille A."/>
            <person name="Becker A."/>
            <person name="Abrahante J.E."/>
            <person name="Garbe J."/>
            <person name="Badalamenti J.P."/>
            <person name="Herman A."/>
            <person name="Mangelson H."/>
            <person name="Liachko I."/>
            <person name="Sullivan S."/>
            <person name="Sone E.D."/>
            <person name="Koren S."/>
            <person name="Silverstein K.A.T."/>
            <person name="Beckman K.B."/>
            <person name="Gohl D.M."/>
        </authorList>
    </citation>
    <scope>NUCLEOTIDE SEQUENCE</scope>
    <source>
        <strain evidence="2">Duluth1</strain>
        <tissue evidence="2">Whole animal</tissue>
    </source>
</reference>
<dbReference type="AlphaFoldDB" id="A0A9D4FEJ1"/>
<protein>
    <submittedName>
        <fullName evidence="2">Uncharacterized protein</fullName>
    </submittedName>
</protein>
<feature type="compositionally biased region" description="Polar residues" evidence="1">
    <location>
        <begin position="19"/>
        <end position="34"/>
    </location>
</feature>
<organism evidence="2 3">
    <name type="scientific">Dreissena polymorpha</name>
    <name type="common">Zebra mussel</name>
    <name type="synonym">Mytilus polymorpha</name>
    <dbReference type="NCBI Taxonomy" id="45954"/>
    <lineage>
        <taxon>Eukaryota</taxon>
        <taxon>Metazoa</taxon>
        <taxon>Spiralia</taxon>
        <taxon>Lophotrochozoa</taxon>
        <taxon>Mollusca</taxon>
        <taxon>Bivalvia</taxon>
        <taxon>Autobranchia</taxon>
        <taxon>Heteroconchia</taxon>
        <taxon>Euheterodonta</taxon>
        <taxon>Imparidentia</taxon>
        <taxon>Neoheterodontei</taxon>
        <taxon>Myida</taxon>
        <taxon>Dreissenoidea</taxon>
        <taxon>Dreissenidae</taxon>
        <taxon>Dreissena</taxon>
    </lineage>
</organism>
<dbReference type="Proteomes" id="UP000828390">
    <property type="component" value="Unassembled WGS sequence"/>
</dbReference>
<feature type="region of interest" description="Disordered" evidence="1">
    <location>
        <begin position="15"/>
        <end position="34"/>
    </location>
</feature>
<reference evidence="2" key="2">
    <citation type="submission" date="2020-11" db="EMBL/GenBank/DDBJ databases">
        <authorList>
            <person name="McCartney M.A."/>
            <person name="Auch B."/>
            <person name="Kono T."/>
            <person name="Mallez S."/>
            <person name="Becker A."/>
            <person name="Gohl D.M."/>
            <person name="Silverstein K.A.T."/>
            <person name="Koren S."/>
            <person name="Bechman K.B."/>
            <person name="Herman A."/>
            <person name="Abrahante J.E."/>
            <person name="Garbe J."/>
        </authorList>
    </citation>
    <scope>NUCLEOTIDE SEQUENCE</scope>
    <source>
        <strain evidence="2">Duluth1</strain>
        <tissue evidence="2">Whole animal</tissue>
    </source>
</reference>